<dbReference type="GO" id="GO:0030735">
    <property type="term" value="F:carnosine N-methyltransferase activity"/>
    <property type="evidence" value="ECO:0007669"/>
    <property type="project" value="UniProtKB-EC"/>
</dbReference>
<dbReference type="OMA" id="GSMSMCA"/>
<gene>
    <name evidence="6" type="ORF">PICST_90967</name>
</gene>
<keyword evidence="5" id="KW-0949">S-adenosyl-L-methionine</keyword>
<dbReference type="GO" id="GO:0032259">
    <property type="term" value="P:methylation"/>
    <property type="evidence" value="ECO:0007669"/>
    <property type="project" value="UniProtKB-KW"/>
</dbReference>
<evidence type="ECO:0000256" key="5">
    <source>
        <dbReference type="ARBA" id="ARBA00022691"/>
    </source>
</evidence>
<evidence type="ECO:0000313" key="7">
    <source>
        <dbReference type="Proteomes" id="UP000002258"/>
    </source>
</evidence>
<dbReference type="EMBL" id="CP000501">
    <property type="protein sequence ID" value="ABN68074.2"/>
    <property type="molecule type" value="Genomic_DNA"/>
</dbReference>
<comment type="similarity">
    <text evidence="1">Belongs to the carnosine N-methyltransferase family.</text>
</comment>
<dbReference type="Proteomes" id="UP000002258">
    <property type="component" value="Chromosome 7"/>
</dbReference>
<keyword evidence="4" id="KW-0808">Transferase</keyword>
<protein>
    <recommendedName>
        <fullName evidence="2">carnosine N-methyltransferase</fullName>
        <ecNumber evidence="2">2.1.1.22</ecNumber>
    </recommendedName>
</protein>
<accession>A3LZ09</accession>
<dbReference type="EC" id="2.1.1.22" evidence="2"/>
<sequence>MSQDAEEFRALTSTLSAFYNYHRWETEQIVKPRRIKYDSLSADEKLLVPWYEKHTEHLMMCIEMNMQFCQMLATNIATDWGVSADPNDWEPATANEYDKVRSTLLQLSKEWSDDGQNERQVSYRKIVDELEAMFPDEEKRQNIKILNPGCGLGRLVMDLIVKGFWCQGNEFSYHMLLTSNFVLNHCKFAHNFSIFPYLHKSSHMVKRLNQIRPVSLPDLNPTSISELSSKNPSIPYDELMSMTAGSFTDLYGPEDLVISETYTQDTIANEFRSTNKDHFDVLVSCFFIDTASNIIDYLKSIHYCLKTGGVWINFGPLLWHFEDDFSTKIISRDNTKVQTIMKGLELSREDLVELVEKIGFKFEKRESDIETTYCGDIKALGSFVYKCEYWVCRKL</sequence>
<dbReference type="GeneID" id="4840684"/>
<dbReference type="InterPro" id="IPR012901">
    <property type="entry name" value="CARME"/>
</dbReference>
<organism evidence="6 7">
    <name type="scientific">Scheffersomyces stipitis (strain ATCC 58785 / CBS 6054 / NBRC 10063 / NRRL Y-11545)</name>
    <name type="common">Yeast</name>
    <name type="synonym">Pichia stipitis</name>
    <dbReference type="NCBI Taxonomy" id="322104"/>
    <lineage>
        <taxon>Eukaryota</taxon>
        <taxon>Fungi</taxon>
        <taxon>Dikarya</taxon>
        <taxon>Ascomycota</taxon>
        <taxon>Saccharomycotina</taxon>
        <taxon>Pichiomycetes</taxon>
        <taxon>Debaryomycetaceae</taxon>
        <taxon>Scheffersomyces</taxon>
    </lineage>
</organism>
<dbReference type="InterPro" id="IPR029063">
    <property type="entry name" value="SAM-dependent_MTases_sf"/>
</dbReference>
<dbReference type="SMART" id="SM01296">
    <property type="entry name" value="N2227"/>
    <property type="match status" value="1"/>
</dbReference>
<evidence type="ECO:0000313" key="6">
    <source>
        <dbReference type="EMBL" id="ABN68074.2"/>
    </source>
</evidence>
<dbReference type="PANTHER" id="PTHR12303">
    <property type="entry name" value="CARNOSINE N-METHYLTRANSFERASE"/>
    <property type="match status" value="1"/>
</dbReference>
<dbReference type="Gene3D" id="3.40.50.150">
    <property type="entry name" value="Vaccinia Virus protein VP39"/>
    <property type="match status" value="1"/>
</dbReference>
<keyword evidence="3" id="KW-0489">Methyltransferase</keyword>
<dbReference type="AlphaFoldDB" id="A3LZ09"/>
<dbReference type="KEGG" id="pic:PICST_90967"/>
<evidence type="ECO:0000256" key="1">
    <source>
        <dbReference type="ARBA" id="ARBA00010086"/>
    </source>
</evidence>
<keyword evidence="7" id="KW-1185">Reference proteome</keyword>
<evidence type="ECO:0000256" key="3">
    <source>
        <dbReference type="ARBA" id="ARBA00022603"/>
    </source>
</evidence>
<name>A3LZ09_PICST</name>
<dbReference type="eggNOG" id="KOG2798">
    <property type="taxonomic scope" value="Eukaryota"/>
</dbReference>
<dbReference type="OrthoDB" id="978at2759"/>
<dbReference type="STRING" id="322104.A3LZ09"/>
<dbReference type="FunCoup" id="A3LZ09">
    <property type="interactions" value="428"/>
</dbReference>
<dbReference type="Pfam" id="PF07942">
    <property type="entry name" value="CARME"/>
    <property type="match status" value="1"/>
</dbReference>
<proteinExistence type="inferred from homology"/>
<dbReference type="PANTHER" id="PTHR12303:SF6">
    <property type="entry name" value="CARNOSINE N-METHYLTRANSFERASE"/>
    <property type="match status" value="1"/>
</dbReference>
<dbReference type="RefSeq" id="XP_001386103.2">
    <property type="nucleotide sequence ID" value="XM_001386066.1"/>
</dbReference>
<dbReference type="SUPFAM" id="SSF53335">
    <property type="entry name" value="S-adenosyl-L-methionine-dependent methyltransferases"/>
    <property type="match status" value="1"/>
</dbReference>
<dbReference type="InParanoid" id="A3LZ09"/>
<reference evidence="6 7" key="1">
    <citation type="journal article" date="2007" name="Nat. Biotechnol.">
        <title>Genome sequence of the lignocellulose-bioconverting and xylose-fermenting yeast Pichia stipitis.</title>
        <authorList>
            <person name="Jeffries T.W."/>
            <person name="Grigoriev I.V."/>
            <person name="Grimwood J."/>
            <person name="Laplaza J.M."/>
            <person name="Aerts A."/>
            <person name="Salamov A."/>
            <person name="Schmutz J."/>
            <person name="Lindquist E."/>
            <person name="Dehal P."/>
            <person name="Shapiro H."/>
            <person name="Jin Y.S."/>
            <person name="Passoth V."/>
            <person name="Richardson P.M."/>
        </authorList>
    </citation>
    <scope>NUCLEOTIDE SEQUENCE [LARGE SCALE GENOMIC DNA]</scope>
    <source>
        <strain evidence="7">ATCC 58785 / CBS 6054 / NBRC 10063 / NRRL Y-11545</strain>
    </source>
</reference>
<dbReference type="HOGENOM" id="CLU_030612_1_2_1"/>
<evidence type="ECO:0000256" key="2">
    <source>
        <dbReference type="ARBA" id="ARBA00012003"/>
    </source>
</evidence>
<evidence type="ECO:0000256" key="4">
    <source>
        <dbReference type="ARBA" id="ARBA00022679"/>
    </source>
</evidence>
<dbReference type="GO" id="GO:0035498">
    <property type="term" value="P:carnosine metabolic process"/>
    <property type="evidence" value="ECO:0007669"/>
    <property type="project" value="EnsemblFungi"/>
</dbReference>